<sequence>MPSSRPRAAGWAPRILVIADSIHARKLFARACLHFEPHAEILAAEHPAEVPPLMLSEPPDLLLMESDGDRPDRLEPLLQWVQCVVRPPLVALVGNQPVPWPATGPGPSADARPVCMGWTALPPWLAVTLPRLRCRAELAALRPGAFGDTTRPGHLVTTV</sequence>
<organism evidence="1 2">
    <name type="scientific">Caldimonas thermodepolymerans</name>
    <dbReference type="NCBI Taxonomy" id="215580"/>
    <lineage>
        <taxon>Bacteria</taxon>
        <taxon>Pseudomonadati</taxon>
        <taxon>Pseudomonadota</taxon>
        <taxon>Betaproteobacteria</taxon>
        <taxon>Burkholderiales</taxon>
        <taxon>Sphaerotilaceae</taxon>
        <taxon>Caldimonas</taxon>
    </lineage>
</organism>
<accession>A0A2S5T8U0</accession>
<gene>
    <name evidence="1" type="ORF">C1702_03005</name>
</gene>
<name>A0A2S5T8U0_9BURK</name>
<proteinExistence type="predicted"/>
<keyword evidence="2" id="KW-1185">Reference proteome</keyword>
<dbReference type="InterPro" id="IPR011006">
    <property type="entry name" value="CheY-like_superfamily"/>
</dbReference>
<dbReference type="RefSeq" id="WP_104356190.1">
    <property type="nucleotide sequence ID" value="NZ_CP064338.1"/>
</dbReference>
<evidence type="ECO:0000313" key="2">
    <source>
        <dbReference type="Proteomes" id="UP000239406"/>
    </source>
</evidence>
<dbReference type="EMBL" id="PSNY01000002">
    <property type="protein sequence ID" value="PPE71401.1"/>
    <property type="molecule type" value="Genomic_DNA"/>
</dbReference>
<reference evidence="1 2" key="1">
    <citation type="submission" date="2018-02" db="EMBL/GenBank/DDBJ databases">
        <title>Reclassifiation of [Polyangium] brachysporum DSM 7029 as Guopingzhaonella breviflexa gen. nov., sp. nov., a member of the family Comamonadaceae.</title>
        <authorList>
            <person name="Tang B."/>
        </authorList>
    </citation>
    <scope>NUCLEOTIDE SEQUENCE [LARGE SCALE GENOMIC DNA]</scope>
    <source>
        <strain evidence="1 2">DSM 15344</strain>
    </source>
</reference>
<protein>
    <submittedName>
        <fullName evidence="1">Uncharacterized protein</fullName>
    </submittedName>
</protein>
<dbReference type="AlphaFoldDB" id="A0A2S5T8U0"/>
<comment type="caution">
    <text evidence="1">The sequence shown here is derived from an EMBL/GenBank/DDBJ whole genome shotgun (WGS) entry which is preliminary data.</text>
</comment>
<evidence type="ECO:0000313" key="1">
    <source>
        <dbReference type="EMBL" id="PPE71401.1"/>
    </source>
</evidence>
<dbReference type="SUPFAM" id="SSF52172">
    <property type="entry name" value="CheY-like"/>
    <property type="match status" value="1"/>
</dbReference>
<dbReference type="Proteomes" id="UP000239406">
    <property type="component" value="Unassembled WGS sequence"/>
</dbReference>